<dbReference type="HOGENOM" id="CLU_112807_0_0_5"/>
<dbReference type="InterPro" id="IPR022584">
    <property type="entry name" value="DUF2937"/>
</dbReference>
<organism evidence="2 3">
    <name type="scientific">Roseobacter litoralis (strain ATCC 49566 / DSM 6996 / JCM 21268 / NBRC 15278 / OCh 149)</name>
    <dbReference type="NCBI Taxonomy" id="391595"/>
    <lineage>
        <taxon>Bacteria</taxon>
        <taxon>Pseudomonadati</taxon>
        <taxon>Pseudomonadota</taxon>
        <taxon>Alphaproteobacteria</taxon>
        <taxon>Rhodobacterales</taxon>
        <taxon>Roseobacteraceae</taxon>
        <taxon>Roseobacter</taxon>
    </lineage>
</organism>
<dbReference type="STRING" id="391595.RLO149_c011920"/>
<feature type="transmembrane region" description="Helical" evidence="1">
    <location>
        <begin position="133"/>
        <end position="154"/>
    </location>
</feature>
<name>F7ZCG5_ROSLO</name>
<keyword evidence="1" id="KW-0472">Membrane</keyword>
<evidence type="ECO:0000313" key="2">
    <source>
        <dbReference type="EMBL" id="AEI93196.1"/>
    </source>
</evidence>
<dbReference type="KEGG" id="rli:RLO149_c011920"/>
<evidence type="ECO:0000256" key="1">
    <source>
        <dbReference type="SAM" id="Phobius"/>
    </source>
</evidence>
<proteinExistence type="predicted"/>
<dbReference type="RefSeq" id="WP_013961134.1">
    <property type="nucleotide sequence ID" value="NC_015730.1"/>
</dbReference>
<accession>F7ZCG5</accession>
<reference evidence="2 3" key="1">
    <citation type="journal article" date="2011" name="BMC Genomics">
        <title>Comparative genome analysis and genome-guided physiological analysis of Roseobacter litoralis.</title>
        <authorList>
            <person name="Kalhoefer D."/>
            <person name="Thole S."/>
            <person name="Voget S."/>
            <person name="Lehmann R."/>
            <person name="Liesegang H."/>
            <person name="Wollher A."/>
            <person name="Daniel R."/>
            <person name="Simon M."/>
            <person name="Brinkhoff T."/>
        </authorList>
    </citation>
    <scope>NUCLEOTIDE SEQUENCE [LARGE SCALE GENOMIC DNA]</scope>
    <source>
        <strain evidence="3">ATCC 49566 / DSM 6996 / JCM 21268 / NBRC 15278 / OCh 149</strain>
    </source>
</reference>
<keyword evidence="1" id="KW-1133">Transmembrane helix</keyword>
<dbReference type="eggNOG" id="ENOG5032RKN">
    <property type="taxonomic scope" value="Bacteria"/>
</dbReference>
<protein>
    <recommendedName>
        <fullName evidence="4">DUF2937 family protein</fullName>
    </recommendedName>
</protein>
<gene>
    <name evidence="2" type="ordered locus">RLO149_c011920</name>
</gene>
<sequence>MILRSFILAASVAGALGAAQFPAFSQQYLQRLGGAVDALEQVILDFDASAASLGLSRDEALAQMTGSAFVQARRKDMQQAFLRYEGLRADLDILEGQGPFMRAYHFAHLTDPEVAQGAWDAFEPALPLSADSAMFAGFGGIAGGMATALIAGLLRSRRRTKTLSA</sequence>
<dbReference type="EMBL" id="CP002623">
    <property type="protein sequence ID" value="AEI93196.1"/>
    <property type="molecule type" value="Genomic_DNA"/>
</dbReference>
<dbReference type="OrthoDB" id="193051at2"/>
<keyword evidence="1" id="KW-0812">Transmembrane</keyword>
<evidence type="ECO:0008006" key="4">
    <source>
        <dbReference type="Google" id="ProtNLM"/>
    </source>
</evidence>
<dbReference type="AlphaFoldDB" id="F7ZCG5"/>
<evidence type="ECO:0000313" key="3">
    <source>
        <dbReference type="Proteomes" id="UP000001353"/>
    </source>
</evidence>
<dbReference type="Pfam" id="PF11157">
    <property type="entry name" value="DUF2937"/>
    <property type="match status" value="1"/>
</dbReference>
<keyword evidence="3" id="KW-1185">Reference proteome</keyword>
<dbReference type="Proteomes" id="UP000001353">
    <property type="component" value="Chromosome"/>
</dbReference>